<organism evidence="2 3">
    <name type="scientific">Thalassiosira oceanica</name>
    <name type="common">Marine diatom</name>
    <dbReference type="NCBI Taxonomy" id="159749"/>
    <lineage>
        <taxon>Eukaryota</taxon>
        <taxon>Sar</taxon>
        <taxon>Stramenopiles</taxon>
        <taxon>Ochrophyta</taxon>
        <taxon>Bacillariophyta</taxon>
        <taxon>Coscinodiscophyceae</taxon>
        <taxon>Thalassiosirophycidae</taxon>
        <taxon>Thalassiosirales</taxon>
        <taxon>Thalassiosiraceae</taxon>
        <taxon>Thalassiosira</taxon>
    </lineage>
</organism>
<protein>
    <submittedName>
        <fullName evidence="2">Uncharacterized protein</fullName>
    </submittedName>
</protein>
<accession>K0TNB1</accession>
<keyword evidence="3" id="KW-1185">Reference proteome</keyword>
<feature type="compositionally biased region" description="Low complexity" evidence="1">
    <location>
        <begin position="119"/>
        <end position="131"/>
    </location>
</feature>
<sequence length="184" mass="19652">MQANVGFVVVLRQTAPFLVGRALPKALSGRLVREGPLLAGLGDPEPGARPPELHQPVRVEVRSALNDQVRAQAIKRGARQQPGPFVIARGRRRPRGIGVLRARKVPRAKAGRGWRPGRPRTTTNGSETGTDGRSRGNRGSGDGPRGGSGGAFWTLKSFPAEQSNISSVGQERNGLEAGAYWILD</sequence>
<dbReference type="EMBL" id="AGNL01004568">
    <property type="protein sequence ID" value="EJK73357.1"/>
    <property type="molecule type" value="Genomic_DNA"/>
</dbReference>
<dbReference type="AlphaFoldDB" id="K0TNB1"/>
<evidence type="ECO:0000313" key="3">
    <source>
        <dbReference type="Proteomes" id="UP000266841"/>
    </source>
</evidence>
<reference evidence="2 3" key="1">
    <citation type="journal article" date="2012" name="Genome Biol.">
        <title>Genome and low-iron response of an oceanic diatom adapted to chronic iron limitation.</title>
        <authorList>
            <person name="Lommer M."/>
            <person name="Specht M."/>
            <person name="Roy A.S."/>
            <person name="Kraemer L."/>
            <person name="Andreson R."/>
            <person name="Gutowska M.A."/>
            <person name="Wolf J."/>
            <person name="Bergner S.V."/>
            <person name="Schilhabel M.B."/>
            <person name="Klostermeier U.C."/>
            <person name="Beiko R.G."/>
            <person name="Rosenstiel P."/>
            <person name="Hippler M."/>
            <person name="Laroche J."/>
        </authorList>
    </citation>
    <scope>NUCLEOTIDE SEQUENCE [LARGE SCALE GENOMIC DNA]</scope>
    <source>
        <strain evidence="2 3">CCMP1005</strain>
    </source>
</reference>
<evidence type="ECO:0000313" key="2">
    <source>
        <dbReference type="EMBL" id="EJK73357.1"/>
    </source>
</evidence>
<comment type="caution">
    <text evidence="2">The sequence shown here is derived from an EMBL/GenBank/DDBJ whole genome shotgun (WGS) entry which is preliminary data.</text>
</comment>
<proteinExistence type="predicted"/>
<feature type="compositionally biased region" description="Gly residues" evidence="1">
    <location>
        <begin position="138"/>
        <end position="150"/>
    </location>
</feature>
<gene>
    <name evidence="2" type="ORF">THAOC_05024</name>
</gene>
<name>K0TNB1_THAOC</name>
<dbReference type="Proteomes" id="UP000266841">
    <property type="component" value="Unassembled WGS sequence"/>
</dbReference>
<feature type="compositionally biased region" description="Basic residues" evidence="1">
    <location>
        <begin position="107"/>
        <end position="118"/>
    </location>
</feature>
<feature type="region of interest" description="Disordered" evidence="1">
    <location>
        <begin position="107"/>
        <end position="154"/>
    </location>
</feature>
<evidence type="ECO:0000256" key="1">
    <source>
        <dbReference type="SAM" id="MobiDB-lite"/>
    </source>
</evidence>